<sequence>MNGRRLAVNGGALFSTKDSICDRQYRGQVFLGDRPLRRRQRAHKERTAADDVAGLAGGFRSDYGARGDLKLVSVATGQSAVPSPRRRAQCIAVACIVARFIE</sequence>
<proteinExistence type="predicted"/>
<organism evidence="1 2">
    <name type="scientific">Plectus sambesii</name>
    <dbReference type="NCBI Taxonomy" id="2011161"/>
    <lineage>
        <taxon>Eukaryota</taxon>
        <taxon>Metazoa</taxon>
        <taxon>Ecdysozoa</taxon>
        <taxon>Nematoda</taxon>
        <taxon>Chromadorea</taxon>
        <taxon>Plectida</taxon>
        <taxon>Plectina</taxon>
        <taxon>Plectoidea</taxon>
        <taxon>Plectidae</taxon>
        <taxon>Plectus</taxon>
    </lineage>
</organism>
<name>A0A914WXC1_9BILA</name>
<dbReference type="AlphaFoldDB" id="A0A914WXC1"/>
<evidence type="ECO:0000313" key="1">
    <source>
        <dbReference type="Proteomes" id="UP000887566"/>
    </source>
</evidence>
<protein>
    <submittedName>
        <fullName evidence="2">Uncharacterized protein</fullName>
    </submittedName>
</protein>
<dbReference type="WBParaSite" id="PSAMB.scaffold5760size10932.g27252.t1">
    <property type="protein sequence ID" value="PSAMB.scaffold5760size10932.g27252.t1"/>
    <property type="gene ID" value="PSAMB.scaffold5760size10932.g27252"/>
</dbReference>
<reference evidence="2" key="1">
    <citation type="submission" date="2022-11" db="UniProtKB">
        <authorList>
            <consortium name="WormBaseParasite"/>
        </authorList>
    </citation>
    <scope>IDENTIFICATION</scope>
</reference>
<dbReference type="Proteomes" id="UP000887566">
    <property type="component" value="Unplaced"/>
</dbReference>
<evidence type="ECO:0000313" key="2">
    <source>
        <dbReference type="WBParaSite" id="PSAMB.scaffold5760size10932.g27252.t1"/>
    </source>
</evidence>
<accession>A0A914WXC1</accession>
<keyword evidence="1" id="KW-1185">Reference proteome</keyword>